<dbReference type="Proteomes" id="UP000198876">
    <property type="component" value="Unassembled WGS sequence"/>
</dbReference>
<dbReference type="STRING" id="553467.SAMN04488063_0852"/>
<proteinExistence type="predicted"/>
<sequence>MAGTRQTAIQAILVGYLALLVVAIVTGNPLANVAVNLGFAVVALYFGYTVYEDERPDIDPRVRLVTATAFVLAGIAQFVAVATQAAEADIASSALFVVGFIGYIVLRRA</sequence>
<keyword evidence="3" id="KW-1185">Reference proteome</keyword>
<accession>A0A1I2MQ08</accession>
<gene>
    <name evidence="2" type="ORF">SAMN04488063_0852</name>
</gene>
<organism evidence="2 3">
    <name type="scientific">Halopelagius inordinatus</name>
    <dbReference type="NCBI Taxonomy" id="553467"/>
    <lineage>
        <taxon>Archaea</taxon>
        <taxon>Methanobacteriati</taxon>
        <taxon>Methanobacteriota</taxon>
        <taxon>Stenosarchaea group</taxon>
        <taxon>Halobacteria</taxon>
        <taxon>Halobacteriales</taxon>
        <taxon>Haloferacaceae</taxon>
    </lineage>
</organism>
<feature type="transmembrane region" description="Helical" evidence="1">
    <location>
        <begin position="63"/>
        <end position="82"/>
    </location>
</feature>
<keyword evidence="1" id="KW-0812">Transmembrane</keyword>
<protein>
    <submittedName>
        <fullName evidence="2">Uncharacterized protein</fullName>
    </submittedName>
</protein>
<dbReference type="OrthoDB" id="293165at2157"/>
<keyword evidence="1" id="KW-1133">Transmembrane helix</keyword>
<evidence type="ECO:0000256" key="1">
    <source>
        <dbReference type="SAM" id="Phobius"/>
    </source>
</evidence>
<evidence type="ECO:0000313" key="2">
    <source>
        <dbReference type="EMBL" id="SFF93584.1"/>
    </source>
</evidence>
<reference evidence="3" key="1">
    <citation type="submission" date="2016-10" db="EMBL/GenBank/DDBJ databases">
        <authorList>
            <person name="Varghese N."/>
            <person name="Submissions S."/>
        </authorList>
    </citation>
    <scope>NUCLEOTIDE SEQUENCE [LARGE SCALE GENOMIC DNA]</scope>
    <source>
        <strain evidence="3">CGMCC 1.7739</strain>
    </source>
</reference>
<feature type="transmembrane region" description="Helical" evidence="1">
    <location>
        <begin position="33"/>
        <end position="51"/>
    </location>
</feature>
<dbReference type="AlphaFoldDB" id="A0A1I2MQ08"/>
<feature type="transmembrane region" description="Helical" evidence="1">
    <location>
        <begin position="88"/>
        <end position="106"/>
    </location>
</feature>
<feature type="transmembrane region" description="Helical" evidence="1">
    <location>
        <begin position="7"/>
        <end position="27"/>
    </location>
</feature>
<dbReference type="EMBL" id="FOOQ01000001">
    <property type="protein sequence ID" value="SFF93584.1"/>
    <property type="molecule type" value="Genomic_DNA"/>
</dbReference>
<keyword evidence="1" id="KW-0472">Membrane</keyword>
<dbReference type="RefSeq" id="WP_092888834.1">
    <property type="nucleotide sequence ID" value="NZ_FOOQ01000001.1"/>
</dbReference>
<evidence type="ECO:0000313" key="3">
    <source>
        <dbReference type="Proteomes" id="UP000198876"/>
    </source>
</evidence>
<name>A0A1I2MQ08_9EURY</name>